<reference evidence="13" key="1">
    <citation type="submission" date="2021-01" db="UniProtKB">
        <authorList>
            <consortium name="EnsemblMetazoa"/>
        </authorList>
    </citation>
    <scope>IDENTIFICATION</scope>
    <source>
        <strain evidence="13">DH4</strain>
    </source>
</reference>
<dbReference type="Proteomes" id="UP000005203">
    <property type="component" value="Unplaced"/>
</dbReference>
<evidence type="ECO:0000256" key="10">
    <source>
        <dbReference type="ARBA" id="ARBA00023254"/>
    </source>
</evidence>
<dbReference type="InterPro" id="IPR039259">
    <property type="entry name" value="Protein_maelstrom"/>
</dbReference>
<evidence type="ECO:0000256" key="8">
    <source>
        <dbReference type="ARBA" id="ARBA00023158"/>
    </source>
</evidence>
<dbReference type="RefSeq" id="XP_026301766.1">
    <property type="nucleotide sequence ID" value="XM_026445981.1"/>
</dbReference>
<dbReference type="GO" id="GO:0005634">
    <property type="term" value="C:nucleus"/>
    <property type="evidence" value="ECO:0007669"/>
    <property type="project" value="UniProtKB-SubCell"/>
</dbReference>
<dbReference type="OrthoDB" id="24555at2759"/>
<evidence type="ECO:0000313" key="14">
    <source>
        <dbReference type="Proteomes" id="UP000005203"/>
    </source>
</evidence>
<dbReference type="GO" id="GO:0007140">
    <property type="term" value="P:male meiotic nuclear division"/>
    <property type="evidence" value="ECO:0007669"/>
    <property type="project" value="TreeGrafter"/>
</dbReference>
<evidence type="ECO:0000256" key="1">
    <source>
        <dbReference type="ARBA" id="ARBA00004123"/>
    </source>
</evidence>
<dbReference type="GO" id="GO:0060964">
    <property type="term" value="P:regulation of miRNA-mediated gene silencing"/>
    <property type="evidence" value="ECO:0007669"/>
    <property type="project" value="InterPro"/>
</dbReference>
<keyword evidence="4" id="KW-0217">Developmental protein</keyword>
<dbReference type="AlphaFoldDB" id="A0A7M7MVJ0"/>
<gene>
    <name evidence="15" type="primary">LOC100576828</name>
</gene>
<protein>
    <submittedName>
        <fullName evidence="15">Protein maelstrom homolog isoform X3</fullName>
    </submittedName>
</protein>
<proteinExistence type="inferred from homology"/>
<keyword evidence="6" id="KW-0221">Differentiation</keyword>
<evidence type="ECO:0000256" key="2">
    <source>
        <dbReference type="ARBA" id="ARBA00004496"/>
    </source>
</evidence>
<evidence type="ECO:0000256" key="7">
    <source>
        <dbReference type="ARBA" id="ARBA00023125"/>
    </source>
</evidence>
<accession>A0A7M7MVJ0</accession>
<keyword evidence="10" id="KW-0469">Meiosis</keyword>
<evidence type="ECO:0000256" key="3">
    <source>
        <dbReference type="ARBA" id="ARBA00007057"/>
    </source>
</evidence>
<feature type="domain" description="Maelstrom" evidence="12">
    <location>
        <begin position="129"/>
        <end position="294"/>
    </location>
</feature>
<dbReference type="GO" id="GO:0007283">
    <property type="term" value="P:spermatogenesis"/>
    <property type="evidence" value="ECO:0007669"/>
    <property type="project" value="TreeGrafter"/>
</dbReference>
<dbReference type="PANTHER" id="PTHR21358:SF4">
    <property type="entry name" value="PROTEIN MAELSTROM HOMOLOG"/>
    <property type="match status" value="1"/>
</dbReference>
<accession>A0A8B8HCL0</accession>
<reference evidence="15" key="2">
    <citation type="submission" date="2025-04" db="UniProtKB">
        <authorList>
            <consortium name="RefSeq"/>
        </authorList>
    </citation>
    <scope>IDENTIFICATION</scope>
    <source>
        <strain evidence="15">DH4</strain>
        <tissue evidence="15">Whole body</tissue>
    </source>
</reference>
<evidence type="ECO:0000259" key="12">
    <source>
        <dbReference type="Pfam" id="PF13017"/>
    </source>
</evidence>
<dbReference type="GO" id="GO:0034587">
    <property type="term" value="P:piRNA processing"/>
    <property type="evidence" value="ECO:0007669"/>
    <property type="project" value="TreeGrafter"/>
</dbReference>
<dbReference type="InterPro" id="IPR009071">
    <property type="entry name" value="HMG_box_dom"/>
</dbReference>
<dbReference type="EnsemblMetazoa" id="XM_026445981">
    <property type="protein sequence ID" value="XP_026301766"/>
    <property type="gene ID" value="LOC100576828"/>
</dbReference>
<dbReference type="Pfam" id="PF09011">
    <property type="entry name" value="HMG_box_2"/>
    <property type="match status" value="1"/>
</dbReference>
<comment type="subcellular location">
    <subcellularLocation>
        <location evidence="2">Cytoplasm</location>
    </subcellularLocation>
    <subcellularLocation>
        <location evidence="1">Nucleus</location>
    </subcellularLocation>
</comment>
<keyword evidence="9" id="KW-0539">Nucleus</keyword>
<evidence type="ECO:0000256" key="9">
    <source>
        <dbReference type="ARBA" id="ARBA00023242"/>
    </source>
</evidence>
<feature type="domain" description="HMG box" evidence="11">
    <location>
        <begin position="3"/>
        <end position="63"/>
    </location>
</feature>
<dbReference type="Pfam" id="PF13017">
    <property type="entry name" value="Maelstrom"/>
    <property type="match status" value="1"/>
</dbReference>
<dbReference type="GO" id="GO:0043186">
    <property type="term" value="C:P granule"/>
    <property type="evidence" value="ECO:0007669"/>
    <property type="project" value="TreeGrafter"/>
</dbReference>
<keyword evidence="7" id="KW-0238">DNA-binding</keyword>
<evidence type="ECO:0000313" key="15">
    <source>
        <dbReference type="RefSeq" id="XP_026301766.1"/>
    </source>
</evidence>
<keyword evidence="8" id="KW-0943">RNA-mediated gene silencing</keyword>
<keyword evidence="14" id="KW-1185">Reference proteome</keyword>
<evidence type="ECO:0000313" key="13">
    <source>
        <dbReference type="EnsemblMetazoa" id="XP_026301766"/>
    </source>
</evidence>
<dbReference type="InterPro" id="IPR036910">
    <property type="entry name" value="HMG_box_dom_sf"/>
</dbReference>
<keyword evidence="5" id="KW-0963">Cytoplasm</keyword>
<evidence type="ECO:0000256" key="6">
    <source>
        <dbReference type="ARBA" id="ARBA00022782"/>
    </source>
</evidence>
<sequence length="398" mass="45777">MSKTAFYFFMLDWQKRQQWRGKTFNSLKDVAADPKCSEEWKNISPQDKEIYIVKAKDSKIKAQGNKKTTIGEDLSEMELNAKREQEFQQKMLEYINSVISMGLLHNNLQKLKFIFIHVNWFYKKEIGINKCEFCPAEFAVAQFSLKNGIENIYHEVLKMKIPLGWKRDAIEISQQTHQIPIELEEGQSDFSYMFSELIKFLETNKTGNKFPPLFTTKNLIPVVESLLIKMVEVNNGSVNDFLIYSIEALFGALRNAAVQKVDNRSIPLIVAENEFSKDFLCNIRGFECDISKEYKNNTSKQNYSNDQRQCNEIKPLDIIDHCKASTSTSQNLTLNISTCSMRIPNTIPQTLIGVQENIDPCVDFPPIGGRGINYKRKITNIKLPLGKGKSLSNINFYI</sequence>
<dbReference type="PANTHER" id="PTHR21358">
    <property type="entry name" value="PROTEIN MAELSTROM HOMOLOG"/>
    <property type="match status" value="1"/>
</dbReference>
<dbReference type="InterPro" id="IPR024970">
    <property type="entry name" value="Maelstrom"/>
</dbReference>
<dbReference type="GO" id="GO:0030154">
    <property type="term" value="P:cell differentiation"/>
    <property type="evidence" value="ECO:0007669"/>
    <property type="project" value="UniProtKB-KW"/>
</dbReference>
<dbReference type="GeneID" id="100576828"/>
<evidence type="ECO:0000256" key="5">
    <source>
        <dbReference type="ARBA" id="ARBA00022490"/>
    </source>
</evidence>
<dbReference type="SUPFAM" id="SSF47095">
    <property type="entry name" value="HMG-box"/>
    <property type="match status" value="1"/>
</dbReference>
<dbReference type="GO" id="GO:0043565">
    <property type="term" value="F:sequence-specific DNA binding"/>
    <property type="evidence" value="ECO:0007669"/>
    <property type="project" value="TreeGrafter"/>
</dbReference>
<evidence type="ECO:0000256" key="4">
    <source>
        <dbReference type="ARBA" id="ARBA00022473"/>
    </source>
</evidence>
<organism evidence="13">
    <name type="scientific">Apis mellifera</name>
    <name type="common">Honeybee</name>
    <dbReference type="NCBI Taxonomy" id="7460"/>
    <lineage>
        <taxon>Eukaryota</taxon>
        <taxon>Metazoa</taxon>
        <taxon>Ecdysozoa</taxon>
        <taxon>Arthropoda</taxon>
        <taxon>Hexapoda</taxon>
        <taxon>Insecta</taxon>
        <taxon>Pterygota</taxon>
        <taxon>Neoptera</taxon>
        <taxon>Endopterygota</taxon>
        <taxon>Hymenoptera</taxon>
        <taxon>Apocrita</taxon>
        <taxon>Aculeata</taxon>
        <taxon>Apoidea</taxon>
        <taxon>Anthophila</taxon>
        <taxon>Apidae</taxon>
        <taxon>Apis</taxon>
    </lineage>
</organism>
<comment type="similarity">
    <text evidence="3">Belongs to the maelstrom family.</text>
</comment>
<evidence type="ECO:0000259" key="11">
    <source>
        <dbReference type="Pfam" id="PF09011"/>
    </source>
</evidence>
<name>A0A7M7MVJ0_APIME</name>
<dbReference type="Gene3D" id="1.10.30.10">
    <property type="entry name" value="High mobility group box domain"/>
    <property type="match status" value="1"/>
</dbReference>
<dbReference type="GO" id="GO:0045892">
    <property type="term" value="P:negative regulation of DNA-templated transcription"/>
    <property type="evidence" value="ECO:0007669"/>
    <property type="project" value="TreeGrafter"/>
</dbReference>